<dbReference type="EC" id="3.5.1.1" evidence="2"/>
<dbReference type="InterPro" id="IPR010349">
    <property type="entry name" value="Asparaginase_II"/>
</dbReference>
<organism evidence="2 3">
    <name type="scientific">Pseudonocardia lutea</name>
    <dbReference type="NCBI Taxonomy" id="2172015"/>
    <lineage>
        <taxon>Bacteria</taxon>
        <taxon>Bacillati</taxon>
        <taxon>Actinomycetota</taxon>
        <taxon>Actinomycetes</taxon>
        <taxon>Pseudonocardiales</taxon>
        <taxon>Pseudonocardiaceae</taxon>
        <taxon>Pseudonocardia</taxon>
    </lineage>
</organism>
<dbReference type="GO" id="GO:0004067">
    <property type="term" value="F:asparaginase activity"/>
    <property type="evidence" value="ECO:0007669"/>
    <property type="project" value="UniProtKB-EC"/>
</dbReference>
<accession>A0ABW1IBZ2</accession>
<feature type="region of interest" description="Disordered" evidence="1">
    <location>
        <begin position="318"/>
        <end position="339"/>
    </location>
</feature>
<gene>
    <name evidence="2" type="ORF">ACFQH9_19725</name>
</gene>
<keyword evidence="2" id="KW-0378">Hydrolase</keyword>
<sequence>MEESVATGAEVLATVVRSGVVESVHLGHLASVVAGRPGPQVGRPGTTFFPRSALKPVQAAAMLRAGLHVDGELLALAAASHAGLPWHRDGVARILAAAGLGTAALRNTPDLPLDADAAASWRAAGSPPTPIAQNCSGKHAAMLATCVAAGWDPASYRDPAHPLQRAIRRHVEALTGDEVRHVAVDGCGAPLFSCTVAGLARAFSAIATAGPDTPEGRVAAAIRRHPEWLGGPGRPVTRILRAVPGLVAKDGAEGVFAAALPDGRALALTVLDGAARPVPVVVAAALRRLGVRSAELDAAGHVPVLGHGAEVGAVHPAEPAEPAEPAVPAAPSAAGTGAA</sequence>
<dbReference type="PANTHER" id="PTHR42110:SF1">
    <property type="entry name" value="L-ASPARAGINASE, PUTATIVE (AFU_ORTHOLOGUE AFUA_3G11890)-RELATED"/>
    <property type="match status" value="1"/>
</dbReference>
<evidence type="ECO:0000256" key="1">
    <source>
        <dbReference type="SAM" id="MobiDB-lite"/>
    </source>
</evidence>
<evidence type="ECO:0000313" key="2">
    <source>
        <dbReference type="EMBL" id="MFC5950503.1"/>
    </source>
</evidence>
<comment type="caution">
    <text evidence="2">The sequence shown here is derived from an EMBL/GenBank/DDBJ whole genome shotgun (WGS) entry which is preliminary data.</text>
</comment>
<protein>
    <submittedName>
        <fullName evidence="2">Asparaginase</fullName>
        <ecNumber evidence="2">3.5.1.1</ecNumber>
    </submittedName>
</protein>
<dbReference type="PANTHER" id="PTHR42110">
    <property type="entry name" value="L-ASPARAGINASE, PUTATIVE (AFU_ORTHOLOGUE AFUA_3G11890)-RELATED"/>
    <property type="match status" value="1"/>
</dbReference>
<dbReference type="RefSeq" id="WP_379567635.1">
    <property type="nucleotide sequence ID" value="NZ_JBHSQK010000049.1"/>
</dbReference>
<feature type="compositionally biased region" description="Low complexity" evidence="1">
    <location>
        <begin position="323"/>
        <end position="339"/>
    </location>
</feature>
<keyword evidence="3" id="KW-1185">Reference proteome</keyword>
<reference evidence="3" key="1">
    <citation type="journal article" date="2019" name="Int. J. Syst. Evol. Microbiol.">
        <title>The Global Catalogue of Microorganisms (GCM) 10K type strain sequencing project: providing services to taxonomists for standard genome sequencing and annotation.</title>
        <authorList>
            <consortium name="The Broad Institute Genomics Platform"/>
            <consortium name="The Broad Institute Genome Sequencing Center for Infectious Disease"/>
            <person name="Wu L."/>
            <person name="Ma J."/>
        </authorList>
    </citation>
    <scope>NUCLEOTIDE SEQUENCE [LARGE SCALE GENOMIC DNA]</scope>
    <source>
        <strain evidence="3">CGMCC 4.7397</strain>
    </source>
</reference>
<dbReference type="Pfam" id="PF06089">
    <property type="entry name" value="Asparaginase_II"/>
    <property type="match status" value="1"/>
</dbReference>
<dbReference type="EMBL" id="JBHSQK010000049">
    <property type="protein sequence ID" value="MFC5950503.1"/>
    <property type="molecule type" value="Genomic_DNA"/>
</dbReference>
<proteinExistence type="predicted"/>
<name>A0ABW1IBZ2_9PSEU</name>
<dbReference type="Proteomes" id="UP001596119">
    <property type="component" value="Unassembled WGS sequence"/>
</dbReference>
<evidence type="ECO:0000313" key="3">
    <source>
        <dbReference type="Proteomes" id="UP001596119"/>
    </source>
</evidence>